<protein>
    <submittedName>
        <fullName evidence="3">Adenylyl-sulfate kinase</fullName>
        <ecNumber evidence="3">2.7.1.25</ecNumber>
    </submittedName>
</protein>
<dbReference type="EC" id="2.7.1.25" evidence="3"/>
<dbReference type="PANTHER" id="PTHR42700">
    <property type="entry name" value="SULFATE ADENYLYLTRANSFERASE"/>
    <property type="match status" value="1"/>
</dbReference>
<evidence type="ECO:0000259" key="2">
    <source>
        <dbReference type="Pfam" id="PF01583"/>
    </source>
</evidence>
<dbReference type="Proteomes" id="UP000095453">
    <property type="component" value="Unassembled WGS sequence"/>
</dbReference>
<dbReference type="InterPro" id="IPR029063">
    <property type="entry name" value="SAM-dependent_MTases_sf"/>
</dbReference>
<feature type="domain" description="APS kinase" evidence="2">
    <location>
        <begin position="4"/>
        <end position="150"/>
    </location>
</feature>
<dbReference type="GO" id="GO:0004020">
    <property type="term" value="F:adenylylsulfate kinase activity"/>
    <property type="evidence" value="ECO:0007669"/>
    <property type="project" value="UniProtKB-EC"/>
</dbReference>
<proteinExistence type="predicted"/>
<dbReference type="InterPro" id="IPR050512">
    <property type="entry name" value="Sulf_AdTrans/APS_kinase"/>
</dbReference>
<evidence type="ECO:0000256" key="1">
    <source>
        <dbReference type="ARBA" id="ARBA00022679"/>
    </source>
</evidence>
<dbReference type="GO" id="GO:0019379">
    <property type="term" value="P:sulfate assimilation, phosphoadenylyl sulfate reduction by phosphoadenylyl-sulfate reductase (thioredoxin)"/>
    <property type="evidence" value="ECO:0007669"/>
    <property type="project" value="TreeGrafter"/>
</dbReference>
<dbReference type="InterPro" id="IPR059117">
    <property type="entry name" value="APS_kinase_dom"/>
</dbReference>
<dbReference type="SUPFAM" id="SSF53335">
    <property type="entry name" value="S-adenosyl-L-methionine-dependent methyltransferases"/>
    <property type="match status" value="1"/>
</dbReference>
<sequence length="384" mass="44572">MGKGTLYWITGLSGAGKTTIGNALYYELKKKQDNLIILDGDILKKLVGNSLGYSQSDRKKRAYYYSNLCKTLTDQGISVVICTIAMYDEVRDWNRANIEKYVEIFLNVNKDILMKRDRKGLYSGQSAGKIENVAGMDQDVEFPKNPDIIIENDGTITISDCVNKIMEYKVNVKDTFDRDVNYWNQYYLRKEKEIQEPSDFAKFVLPYMETHKKIMDIGCGNGRDSIYFSQNGLEVTGVDASEEAISHLNQYNMKNSMFVCDDFVTCKALYQVQYDYFYSRWTIHAVSEKQEWELLKNVSSAIKKKGLFFIEVRSIKDDLYGKGTKIAKNTYSYNDHFRRFIVKKELEEKLEKLEFEIIYEKEDKGLSKTTVSDPVLIRIIARKR</sequence>
<reference evidence="3 4" key="1">
    <citation type="submission" date="2015-09" db="EMBL/GenBank/DDBJ databases">
        <authorList>
            <consortium name="Pathogen Informatics"/>
        </authorList>
    </citation>
    <scope>NUCLEOTIDE SEQUENCE [LARGE SCALE GENOMIC DNA]</scope>
    <source>
        <strain evidence="3 4">2789STDY5608887</strain>
    </source>
</reference>
<keyword evidence="1 3" id="KW-0808">Transferase</keyword>
<dbReference type="NCBIfam" id="NF004041">
    <property type="entry name" value="PRK05541.1"/>
    <property type="match status" value="1"/>
</dbReference>
<dbReference type="EMBL" id="CYXX01000005">
    <property type="protein sequence ID" value="CUM88043.1"/>
    <property type="molecule type" value="Genomic_DNA"/>
</dbReference>
<dbReference type="Pfam" id="PF13489">
    <property type="entry name" value="Methyltransf_23"/>
    <property type="match status" value="1"/>
</dbReference>
<dbReference type="InterPro" id="IPR027417">
    <property type="entry name" value="P-loop_NTPase"/>
</dbReference>
<accession>A0A173SCF4</accession>
<dbReference type="Gene3D" id="3.40.50.300">
    <property type="entry name" value="P-loop containing nucleotide triphosphate hydrolases"/>
    <property type="match status" value="1"/>
</dbReference>
<name>A0A173SCF4_9FIRM</name>
<dbReference type="AlphaFoldDB" id="A0A173SCF4"/>
<dbReference type="GO" id="GO:0004781">
    <property type="term" value="F:sulfate adenylyltransferase (ATP) activity"/>
    <property type="evidence" value="ECO:0007669"/>
    <property type="project" value="TreeGrafter"/>
</dbReference>
<dbReference type="Gene3D" id="3.40.50.150">
    <property type="entry name" value="Vaccinia Virus protein VP39"/>
    <property type="match status" value="1"/>
</dbReference>
<keyword evidence="3" id="KW-0418">Kinase</keyword>
<organism evidence="3 4">
    <name type="scientific">Roseburia inulinivorans</name>
    <dbReference type="NCBI Taxonomy" id="360807"/>
    <lineage>
        <taxon>Bacteria</taxon>
        <taxon>Bacillati</taxon>
        <taxon>Bacillota</taxon>
        <taxon>Clostridia</taxon>
        <taxon>Lachnospirales</taxon>
        <taxon>Lachnospiraceae</taxon>
        <taxon>Roseburia</taxon>
    </lineage>
</organism>
<dbReference type="RefSeq" id="WP_070102889.1">
    <property type="nucleotide sequence ID" value="NZ_CYXX01000005.1"/>
</dbReference>
<dbReference type="SUPFAM" id="SSF52540">
    <property type="entry name" value="P-loop containing nucleoside triphosphate hydrolases"/>
    <property type="match status" value="1"/>
</dbReference>
<evidence type="ECO:0000313" key="3">
    <source>
        <dbReference type="EMBL" id="CUM88043.1"/>
    </source>
</evidence>
<dbReference type="CDD" id="cd02027">
    <property type="entry name" value="APSK"/>
    <property type="match status" value="1"/>
</dbReference>
<dbReference type="CDD" id="cd02440">
    <property type="entry name" value="AdoMet_MTases"/>
    <property type="match status" value="1"/>
</dbReference>
<dbReference type="GO" id="GO:0005737">
    <property type="term" value="C:cytoplasm"/>
    <property type="evidence" value="ECO:0007669"/>
    <property type="project" value="TreeGrafter"/>
</dbReference>
<dbReference type="Pfam" id="PF01583">
    <property type="entry name" value="APS_kinase"/>
    <property type="match status" value="1"/>
</dbReference>
<dbReference type="PANTHER" id="PTHR42700:SF1">
    <property type="entry name" value="SULFATE ADENYLYLTRANSFERASE"/>
    <property type="match status" value="1"/>
</dbReference>
<dbReference type="GO" id="GO:0010134">
    <property type="term" value="P:sulfate assimilation via adenylyl sulfate reduction"/>
    <property type="evidence" value="ECO:0007669"/>
    <property type="project" value="TreeGrafter"/>
</dbReference>
<dbReference type="GO" id="GO:0005524">
    <property type="term" value="F:ATP binding"/>
    <property type="evidence" value="ECO:0007669"/>
    <property type="project" value="InterPro"/>
</dbReference>
<evidence type="ECO:0000313" key="4">
    <source>
        <dbReference type="Proteomes" id="UP000095453"/>
    </source>
</evidence>
<gene>
    <name evidence="3" type="primary">cysC</name>
    <name evidence="3" type="ORF">ERS852444_00899</name>
</gene>